<gene>
    <name evidence="1" type="ORF">FY528_14595</name>
</gene>
<sequence length="68" mass="7602">MWLPAPMNLRMVLSSLLTALLLTAFRAGHPVPMQLLHLRCELLTNAEGIKAPSIQVEASLAQLHNFRR</sequence>
<evidence type="ECO:0000313" key="1">
    <source>
        <dbReference type="EMBL" id="TYZ07589.1"/>
    </source>
</evidence>
<dbReference type="EMBL" id="VTHL01000016">
    <property type="protein sequence ID" value="TYZ07589.1"/>
    <property type="molecule type" value="Genomic_DNA"/>
</dbReference>
<reference evidence="1 2" key="1">
    <citation type="submission" date="2019-08" db="EMBL/GenBank/DDBJ databases">
        <authorList>
            <person name="Seo M.-J."/>
        </authorList>
    </citation>
    <scope>NUCLEOTIDE SEQUENCE [LARGE SCALE GENOMIC DNA]</scope>
    <source>
        <strain evidence="1 2">KIGAM108</strain>
    </source>
</reference>
<dbReference type="RefSeq" id="WP_187632135.1">
    <property type="nucleotide sequence ID" value="NZ_VTHL01000016.1"/>
</dbReference>
<accession>A0A5D6UYI9</accession>
<keyword evidence="2" id="KW-1185">Reference proteome</keyword>
<evidence type="ECO:0000313" key="2">
    <source>
        <dbReference type="Proteomes" id="UP000322791"/>
    </source>
</evidence>
<proteinExistence type="predicted"/>
<dbReference type="Proteomes" id="UP000322791">
    <property type="component" value="Unassembled WGS sequence"/>
</dbReference>
<comment type="caution">
    <text evidence="1">The sequence shown here is derived from an EMBL/GenBank/DDBJ whole genome shotgun (WGS) entry which is preliminary data.</text>
</comment>
<protein>
    <submittedName>
        <fullName evidence="1">Uncharacterized protein</fullName>
    </submittedName>
</protein>
<dbReference type="AlphaFoldDB" id="A0A5D6UYI9"/>
<name>A0A5D6UYI9_9BACT</name>
<organism evidence="1 2">
    <name type="scientific">Hymenobacter lutimineralis</name>
    <dbReference type="NCBI Taxonomy" id="2606448"/>
    <lineage>
        <taxon>Bacteria</taxon>
        <taxon>Pseudomonadati</taxon>
        <taxon>Bacteroidota</taxon>
        <taxon>Cytophagia</taxon>
        <taxon>Cytophagales</taxon>
        <taxon>Hymenobacteraceae</taxon>
        <taxon>Hymenobacter</taxon>
    </lineage>
</organism>